<protein>
    <submittedName>
        <fullName evidence="9">Cytochrome P450</fullName>
    </submittedName>
</protein>
<keyword evidence="2 7" id="KW-0349">Heme</keyword>
<organism evidence="9 10">
    <name type="scientific">Nonomuraea endophytica</name>
    <dbReference type="NCBI Taxonomy" id="714136"/>
    <lineage>
        <taxon>Bacteria</taxon>
        <taxon>Bacillati</taxon>
        <taxon>Actinomycetota</taxon>
        <taxon>Actinomycetes</taxon>
        <taxon>Streptosporangiales</taxon>
        <taxon>Streptosporangiaceae</taxon>
        <taxon>Nonomuraea</taxon>
    </lineage>
</organism>
<dbReference type="EMBL" id="JACHIN010000004">
    <property type="protein sequence ID" value="MBB5078250.1"/>
    <property type="molecule type" value="Genomic_DNA"/>
</dbReference>
<dbReference type="Proteomes" id="UP000568380">
    <property type="component" value="Unassembled WGS sequence"/>
</dbReference>
<evidence type="ECO:0000256" key="4">
    <source>
        <dbReference type="ARBA" id="ARBA00023002"/>
    </source>
</evidence>
<keyword evidence="6 8" id="KW-0503">Monooxygenase</keyword>
<dbReference type="InterPro" id="IPR017972">
    <property type="entry name" value="Cyt_P450_CS"/>
</dbReference>
<dbReference type="InterPro" id="IPR036396">
    <property type="entry name" value="Cyt_P450_sf"/>
</dbReference>
<gene>
    <name evidence="9" type="ORF">HNR40_003725</name>
</gene>
<evidence type="ECO:0000256" key="5">
    <source>
        <dbReference type="ARBA" id="ARBA00023004"/>
    </source>
</evidence>
<dbReference type="InterPro" id="IPR001128">
    <property type="entry name" value="Cyt_P450"/>
</dbReference>
<evidence type="ECO:0000256" key="7">
    <source>
        <dbReference type="PIRSR" id="PIRSR602401-1"/>
    </source>
</evidence>
<evidence type="ECO:0000256" key="8">
    <source>
        <dbReference type="RuleBase" id="RU000461"/>
    </source>
</evidence>
<name>A0A7W8EF12_9ACTN</name>
<dbReference type="PRINTS" id="PR00463">
    <property type="entry name" value="EP450I"/>
</dbReference>
<keyword evidence="3 7" id="KW-0479">Metal-binding</keyword>
<dbReference type="GO" id="GO:0004497">
    <property type="term" value="F:monooxygenase activity"/>
    <property type="evidence" value="ECO:0007669"/>
    <property type="project" value="UniProtKB-KW"/>
</dbReference>
<dbReference type="GO" id="GO:0020037">
    <property type="term" value="F:heme binding"/>
    <property type="evidence" value="ECO:0007669"/>
    <property type="project" value="InterPro"/>
</dbReference>
<evidence type="ECO:0000313" key="9">
    <source>
        <dbReference type="EMBL" id="MBB5078250.1"/>
    </source>
</evidence>
<keyword evidence="5 7" id="KW-0408">Iron</keyword>
<dbReference type="GO" id="GO:0005506">
    <property type="term" value="F:iron ion binding"/>
    <property type="evidence" value="ECO:0007669"/>
    <property type="project" value="InterPro"/>
</dbReference>
<dbReference type="Gene3D" id="1.10.630.10">
    <property type="entry name" value="Cytochrome P450"/>
    <property type="match status" value="1"/>
</dbReference>
<dbReference type="PRINTS" id="PR00385">
    <property type="entry name" value="P450"/>
</dbReference>
<dbReference type="PROSITE" id="PS00086">
    <property type="entry name" value="CYTOCHROME_P450"/>
    <property type="match status" value="1"/>
</dbReference>
<proteinExistence type="inferred from homology"/>
<evidence type="ECO:0000256" key="3">
    <source>
        <dbReference type="ARBA" id="ARBA00022723"/>
    </source>
</evidence>
<evidence type="ECO:0000256" key="1">
    <source>
        <dbReference type="ARBA" id="ARBA00010617"/>
    </source>
</evidence>
<dbReference type="Pfam" id="PF00067">
    <property type="entry name" value="p450"/>
    <property type="match status" value="1"/>
</dbReference>
<dbReference type="InterPro" id="IPR050196">
    <property type="entry name" value="Cytochrome_P450_Monoox"/>
</dbReference>
<dbReference type="InterPro" id="IPR002401">
    <property type="entry name" value="Cyt_P450_E_grp-I"/>
</dbReference>
<feature type="binding site" description="axial binding residue" evidence="7">
    <location>
        <position position="396"/>
    </location>
    <ligand>
        <name>heme</name>
        <dbReference type="ChEBI" id="CHEBI:30413"/>
    </ligand>
    <ligandPart>
        <name>Fe</name>
        <dbReference type="ChEBI" id="CHEBI:18248"/>
    </ligandPart>
</feature>
<accession>A0A7W8EF12</accession>
<comment type="caution">
    <text evidence="9">The sequence shown here is derived from an EMBL/GenBank/DDBJ whole genome shotgun (WGS) entry which is preliminary data.</text>
</comment>
<dbReference type="RefSeq" id="WP_184962765.1">
    <property type="nucleotide sequence ID" value="NZ_JACHIN010000004.1"/>
</dbReference>
<dbReference type="PANTHER" id="PTHR24291">
    <property type="entry name" value="CYTOCHROME P450 FAMILY 4"/>
    <property type="match status" value="1"/>
</dbReference>
<sequence length="449" mass="49927">MPEVVRISLRNRLRALYTFQDVLDRFDMIADRSAGAVQVRTSRRGGYVVVWAPEHVERVFVTHQHLYAKSAQYRLLAVVTGDGLLTSEGERWSAQRRLIQPMFAKRHLGRFAEHMTEAIADFAKEWEQLPDGARVDAATAMNRLTLDVVGRALFGSGLSEQAARLGPVLTSGLRVGVRATRLQLLFRTPPWLVDAAHTVVRRAPKWIPGIRGLHEVLTTTDEVVESVVAAHPGGTDDLLGLLLAAPMDRRQVRDEVMTFLLAGHETTANGLAWFWHLLALHPEARARVENEVAEVLDGRVPTAEDADRLVYTAAAFQEALRLYPPAWSIVRTAVADDRLGDVPVPAGTNVVIPVYLAHRDPGAWPDPDRFDPERFLPGAAPRRFSYLPFGAGRRICVGAGFAVMEATLIIAMLVQRFRLEMEEGAEVRAEATVTLRPRDGIPMRLYKVV</sequence>
<evidence type="ECO:0000256" key="2">
    <source>
        <dbReference type="ARBA" id="ARBA00022617"/>
    </source>
</evidence>
<dbReference type="SUPFAM" id="SSF48264">
    <property type="entry name" value="Cytochrome P450"/>
    <property type="match status" value="1"/>
</dbReference>
<dbReference type="PANTHER" id="PTHR24291:SF50">
    <property type="entry name" value="BIFUNCTIONAL ALBAFLAVENONE MONOOXYGENASE_TERPENE SYNTHASE"/>
    <property type="match status" value="1"/>
</dbReference>
<evidence type="ECO:0000313" key="10">
    <source>
        <dbReference type="Proteomes" id="UP000568380"/>
    </source>
</evidence>
<dbReference type="GO" id="GO:0016705">
    <property type="term" value="F:oxidoreductase activity, acting on paired donors, with incorporation or reduction of molecular oxygen"/>
    <property type="evidence" value="ECO:0007669"/>
    <property type="project" value="InterPro"/>
</dbReference>
<keyword evidence="4 8" id="KW-0560">Oxidoreductase</keyword>
<reference evidence="9 10" key="1">
    <citation type="submission" date="2020-08" db="EMBL/GenBank/DDBJ databases">
        <title>Genomic Encyclopedia of Type Strains, Phase IV (KMG-IV): sequencing the most valuable type-strain genomes for metagenomic binning, comparative biology and taxonomic classification.</title>
        <authorList>
            <person name="Goeker M."/>
        </authorList>
    </citation>
    <scope>NUCLEOTIDE SEQUENCE [LARGE SCALE GENOMIC DNA]</scope>
    <source>
        <strain evidence="9 10">DSM 45385</strain>
    </source>
</reference>
<comment type="similarity">
    <text evidence="1 8">Belongs to the cytochrome P450 family.</text>
</comment>
<keyword evidence="10" id="KW-1185">Reference proteome</keyword>
<comment type="cofactor">
    <cofactor evidence="7">
        <name>heme</name>
        <dbReference type="ChEBI" id="CHEBI:30413"/>
    </cofactor>
</comment>
<evidence type="ECO:0000256" key="6">
    <source>
        <dbReference type="ARBA" id="ARBA00023033"/>
    </source>
</evidence>
<dbReference type="AlphaFoldDB" id="A0A7W8EF12"/>